<dbReference type="PANTHER" id="PTHR11804:SF84">
    <property type="entry name" value="SACCHAROLYSIN"/>
    <property type="match status" value="1"/>
</dbReference>
<evidence type="ECO:0000256" key="5">
    <source>
        <dbReference type="ARBA" id="ARBA00023049"/>
    </source>
</evidence>
<dbReference type="InterPro" id="IPR001567">
    <property type="entry name" value="Pept_M3A_M3B_dom"/>
</dbReference>
<proteinExistence type="inferred from homology"/>
<dbReference type="GO" id="GO:0006518">
    <property type="term" value="P:peptide metabolic process"/>
    <property type="evidence" value="ECO:0007669"/>
    <property type="project" value="TreeGrafter"/>
</dbReference>
<reference evidence="8" key="1">
    <citation type="submission" date="2019-10" db="EMBL/GenBank/DDBJ databases">
        <authorList>
            <consortium name="DOE Joint Genome Institute"/>
            <person name="Kuo A."/>
            <person name="Miyauchi S."/>
            <person name="Kiss E."/>
            <person name="Drula E."/>
            <person name="Kohler A."/>
            <person name="Sanchez-Garcia M."/>
            <person name="Andreopoulos B."/>
            <person name="Barry K.W."/>
            <person name="Bonito G."/>
            <person name="Buee M."/>
            <person name="Carver A."/>
            <person name="Chen C."/>
            <person name="Cichocki N."/>
            <person name="Clum A."/>
            <person name="Culley D."/>
            <person name="Crous P.W."/>
            <person name="Fauchery L."/>
            <person name="Girlanda M."/>
            <person name="Hayes R."/>
            <person name="Keri Z."/>
            <person name="LaButti K."/>
            <person name="Lipzen A."/>
            <person name="Lombard V."/>
            <person name="Magnuson J."/>
            <person name="Maillard F."/>
            <person name="Morin E."/>
            <person name="Murat C."/>
            <person name="Nolan M."/>
            <person name="Ohm R."/>
            <person name="Pangilinan J."/>
            <person name="Pereira M."/>
            <person name="Perotto S."/>
            <person name="Peter M."/>
            <person name="Riley R."/>
            <person name="Sitrit Y."/>
            <person name="Stielow B."/>
            <person name="Szollosi G."/>
            <person name="Zifcakova L."/>
            <person name="Stursova M."/>
            <person name="Spatafora J.W."/>
            <person name="Tedersoo L."/>
            <person name="Vaario L.-M."/>
            <person name="Yamada A."/>
            <person name="Yan M."/>
            <person name="Wang P."/>
            <person name="Xu J."/>
            <person name="Bruns T."/>
            <person name="Baldrian P."/>
            <person name="Vilgalys R."/>
            <person name="Henrissat B."/>
            <person name="Grigoriev I.V."/>
            <person name="Hibbett D."/>
            <person name="Nagy L.G."/>
            <person name="Martin F.M."/>
        </authorList>
    </citation>
    <scope>NUCLEOTIDE SEQUENCE</scope>
    <source>
        <strain evidence="8">BED1</strain>
    </source>
</reference>
<evidence type="ECO:0000313" key="9">
    <source>
        <dbReference type="Proteomes" id="UP001194468"/>
    </source>
</evidence>
<feature type="domain" description="Peptidase M3A/M3B catalytic" evidence="7">
    <location>
        <begin position="59"/>
        <end position="197"/>
    </location>
</feature>
<keyword evidence="2 6" id="KW-0479">Metal-binding</keyword>
<dbReference type="GO" id="GO:0046872">
    <property type="term" value="F:metal ion binding"/>
    <property type="evidence" value="ECO:0007669"/>
    <property type="project" value="UniProtKB-UniRule"/>
</dbReference>
<dbReference type="GO" id="GO:0004222">
    <property type="term" value="F:metalloendopeptidase activity"/>
    <property type="evidence" value="ECO:0007669"/>
    <property type="project" value="InterPro"/>
</dbReference>
<dbReference type="AlphaFoldDB" id="A0AAD4G929"/>
<feature type="non-terminal residue" evidence="8">
    <location>
        <position position="221"/>
    </location>
</feature>
<evidence type="ECO:0000313" key="8">
    <source>
        <dbReference type="EMBL" id="KAF8430643.1"/>
    </source>
</evidence>
<evidence type="ECO:0000259" key="7">
    <source>
        <dbReference type="Pfam" id="PF01432"/>
    </source>
</evidence>
<dbReference type="Proteomes" id="UP001194468">
    <property type="component" value="Unassembled WGS sequence"/>
</dbReference>
<evidence type="ECO:0000256" key="2">
    <source>
        <dbReference type="ARBA" id="ARBA00022723"/>
    </source>
</evidence>
<name>A0AAD4G929_BOLED</name>
<comment type="caution">
    <text evidence="8">The sequence shown here is derived from an EMBL/GenBank/DDBJ whole genome shotgun (WGS) entry which is preliminary data.</text>
</comment>
<dbReference type="Gene3D" id="1.10.1370.40">
    <property type="match status" value="1"/>
</dbReference>
<protein>
    <recommendedName>
        <fullName evidence="7">Peptidase M3A/M3B catalytic domain-containing protein</fullName>
    </recommendedName>
</protein>
<evidence type="ECO:0000256" key="6">
    <source>
        <dbReference type="RuleBase" id="RU003435"/>
    </source>
</evidence>
<reference evidence="8" key="2">
    <citation type="journal article" date="2020" name="Nat. Commun.">
        <title>Large-scale genome sequencing of mycorrhizal fungi provides insights into the early evolution of symbiotic traits.</title>
        <authorList>
            <person name="Miyauchi S."/>
            <person name="Kiss E."/>
            <person name="Kuo A."/>
            <person name="Drula E."/>
            <person name="Kohler A."/>
            <person name="Sanchez-Garcia M."/>
            <person name="Morin E."/>
            <person name="Andreopoulos B."/>
            <person name="Barry K.W."/>
            <person name="Bonito G."/>
            <person name="Buee M."/>
            <person name="Carver A."/>
            <person name="Chen C."/>
            <person name="Cichocki N."/>
            <person name="Clum A."/>
            <person name="Culley D."/>
            <person name="Crous P.W."/>
            <person name="Fauchery L."/>
            <person name="Girlanda M."/>
            <person name="Hayes R.D."/>
            <person name="Keri Z."/>
            <person name="LaButti K."/>
            <person name="Lipzen A."/>
            <person name="Lombard V."/>
            <person name="Magnuson J."/>
            <person name="Maillard F."/>
            <person name="Murat C."/>
            <person name="Nolan M."/>
            <person name="Ohm R.A."/>
            <person name="Pangilinan J."/>
            <person name="Pereira M.F."/>
            <person name="Perotto S."/>
            <person name="Peter M."/>
            <person name="Pfister S."/>
            <person name="Riley R."/>
            <person name="Sitrit Y."/>
            <person name="Stielow J.B."/>
            <person name="Szollosi G."/>
            <person name="Zifcakova L."/>
            <person name="Stursova M."/>
            <person name="Spatafora J.W."/>
            <person name="Tedersoo L."/>
            <person name="Vaario L.M."/>
            <person name="Yamada A."/>
            <person name="Yan M."/>
            <person name="Wang P."/>
            <person name="Xu J."/>
            <person name="Bruns T."/>
            <person name="Baldrian P."/>
            <person name="Vilgalys R."/>
            <person name="Dunand C."/>
            <person name="Henrissat B."/>
            <person name="Grigoriev I.V."/>
            <person name="Hibbett D."/>
            <person name="Nagy L.G."/>
            <person name="Martin F.M."/>
        </authorList>
    </citation>
    <scope>NUCLEOTIDE SEQUENCE</scope>
    <source>
        <strain evidence="8">BED1</strain>
    </source>
</reference>
<dbReference type="GO" id="GO:0006508">
    <property type="term" value="P:proteolysis"/>
    <property type="evidence" value="ECO:0007669"/>
    <property type="project" value="UniProtKB-KW"/>
</dbReference>
<gene>
    <name evidence="8" type="ORF">L210DRAFT_3561881</name>
</gene>
<keyword evidence="4 6" id="KW-0862">Zinc</keyword>
<evidence type="ECO:0000256" key="1">
    <source>
        <dbReference type="ARBA" id="ARBA00022670"/>
    </source>
</evidence>
<keyword evidence="5 6" id="KW-0482">Metalloprotease</keyword>
<dbReference type="SUPFAM" id="SSF55486">
    <property type="entry name" value="Metalloproteases ('zincins'), catalytic domain"/>
    <property type="match status" value="1"/>
</dbReference>
<accession>A0AAD4G929</accession>
<keyword evidence="3 6" id="KW-0378">Hydrolase</keyword>
<keyword evidence="9" id="KW-1185">Reference proteome</keyword>
<comment type="cofactor">
    <cofactor evidence="6">
        <name>Zn(2+)</name>
        <dbReference type="ChEBI" id="CHEBI:29105"/>
    </cofactor>
    <text evidence="6">Binds 1 zinc ion.</text>
</comment>
<dbReference type="Pfam" id="PF01432">
    <property type="entry name" value="Peptidase_M3"/>
    <property type="match status" value="1"/>
</dbReference>
<keyword evidence="1 6" id="KW-0645">Protease</keyword>
<dbReference type="EMBL" id="WHUW01000059">
    <property type="protein sequence ID" value="KAF8430643.1"/>
    <property type="molecule type" value="Genomic_DNA"/>
</dbReference>
<comment type="similarity">
    <text evidence="6">Belongs to the peptidase M3 family.</text>
</comment>
<organism evidence="8 9">
    <name type="scientific">Boletus edulis BED1</name>
    <dbReference type="NCBI Taxonomy" id="1328754"/>
    <lineage>
        <taxon>Eukaryota</taxon>
        <taxon>Fungi</taxon>
        <taxon>Dikarya</taxon>
        <taxon>Basidiomycota</taxon>
        <taxon>Agaricomycotina</taxon>
        <taxon>Agaricomycetes</taxon>
        <taxon>Agaricomycetidae</taxon>
        <taxon>Boletales</taxon>
        <taxon>Boletineae</taxon>
        <taxon>Boletaceae</taxon>
        <taxon>Boletoideae</taxon>
        <taxon>Boletus</taxon>
    </lineage>
</organism>
<evidence type="ECO:0000256" key="4">
    <source>
        <dbReference type="ARBA" id="ARBA00022833"/>
    </source>
</evidence>
<sequence>ITIASMWSATWISTISLSRSTSRLSRCADAGRVDDQWSRRGPTVCGLGDGCQGRIGFHRGKYSHAAVWGLHPGYELPEGKRQHPLIAIVANLAKLTPERPALMRHDDVTTFFHEMGHTAVARDFVGAPSQMLENWCWEPEVLKKMSSHYKTQEPLSDDLIAKIIKSRYVNVGLFYLRQLFFANLDLAVHNNESTTYPLSLHIGSFTSANPHVKLVFRNKID</sequence>
<dbReference type="InterPro" id="IPR045090">
    <property type="entry name" value="Pept_M3A_M3B"/>
</dbReference>
<evidence type="ECO:0000256" key="3">
    <source>
        <dbReference type="ARBA" id="ARBA00022801"/>
    </source>
</evidence>
<dbReference type="PANTHER" id="PTHR11804">
    <property type="entry name" value="PROTEASE M3 THIMET OLIGOPEPTIDASE-RELATED"/>
    <property type="match status" value="1"/>
</dbReference>